<gene>
    <name evidence="3" type="ORF">HPBE_LOCUS21337</name>
</gene>
<keyword evidence="2" id="KW-0819">tRNA processing</keyword>
<reference evidence="3 4" key="1">
    <citation type="submission" date="2018-11" db="EMBL/GenBank/DDBJ databases">
        <authorList>
            <consortium name="Pathogen Informatics"/>
        </authorList>
    </citation>
    <scope>NUCLEOTIDE SEQUENCE [LARGE SCALE GENOMIC DNA]</scope>
</reference>
<dbReference type="GO" id="GO:0005829">
    <property type="term" value="C:cytosol"/>
    <property type="evidence" value="ECO:0007669"/>
    <property type="project" value="TreeGrafter"/>
</dbReference>
<keyword evidence="1" id="KW-0963">Cytoplasm</keyword>
<dbReference type="OrthoDB" id="25129at2759"/>
<protein>
    <submittedName>
        <fullName evidence="5">Zf-RVT domain-containing protein</fullName>
    </submittedName>
</protein>
<keyword evidence="4" id="KW-1185">Reference proteome</keyword>
<evidence type="ECO:0000256" key="2">
    <source>
        <dbReference type="ARBA" id="ARBA00022694"/>
    </source>
</evidence>
<accession>A0A183GFX4</accession>
<dbReference type="GO" id="GO:0000049">
    <property type="term" value="F:tRNA binding"/>
    <property type="evidence" value="ECO:0007669"/>
    <property type="project" value="InterPro"/>
</dbReference>
<accession>A0A3P8G0Q5</accession>
<dbReference type="AlphaFoldDB" id="A0A183GFX4"/>
<reference evidence="5" key="2">
    <citation type="submission" date="2019-09" db="UniProtKB">
        <authorList>
            <consortium name="WormBaseParasite"/>
        </authorList>
    </citation>
    <scope>IDENTIFICATION</scope>
</reference>
<dbReference type="EMBL" id="UZAH01032912">
    <property type="protein sequence ID" value="VDP24616.1"/>
    <property type="molecule type" value="Genomic_DNA"/>
</dbReference>
<evidence type="ECO:0000313" key="4">
    <source>
        <dbReference type="Proteomes" id="UP000050761"/>
    </source>
</evidence>
<dbReference type="Proteomes" id="UP000050761">
    <property type="component" value="Unassembled WGS sequence"/>
</dbReference>
<sequence length="161" mass="17261">MVSSNSDELANLTIAQLCLGRGGRVSDMTNVVENTPTGVTFIRPLRDISSEEIAVALRLEDSERYILLPHLMAPLSSFSYAFEASSKGSVQQCTSQFVGHLFDEGFKGTAPNILGAASKIHLRDGPSTCSLCEYSFSGEGTLCYACSNVMKDLSSPGLLKL</sequence>
<dbReference type="GO" id="GO:0016783">
    <property type="term" value="F:sulfurtransferase activity"/>
    <property type="evidence" value="ECO:0007669"/>
    <property type="project" value="TreeGrafter"/>
</dbReference>
<dbReference type="Gene3D" id="3.40.50.620">
    <property type="entry name" value="HUPs"/>
    <property type="match status" value="1"/>
</dbReference>
<name>A0A183GFX4_HELPZ</name>
<evidence type="ECO:0000313" key="5">
    <source>
        <dbReference type="WBParaSite" id="HPBE_0002133801-mRNA-1"/>
    </source>
</evidence>
<dbReference type="InterPro" id="IPR019407">
    <property type="entry name" value="CTU2"/>
</dbReference>
<evidence type="ECO:0000313" key="3">
    <source>
        <dbReference type="EMBL" id="VDP24616.1"/>
    </source>
</evidence>
<dbReference type="GO" id="GO:0002143">
    <property type="term" value="P:tRNA wobble position uridine thiolation"/>
    <property type="evidence" value="ECO:0007669"/>
    <property type="project" value="TreeGrafter"/>
</dbReference>
<proteinExistence type="predicted"/>
<dbReference type="PANTHER" id="PTHR20882:SF14">
    <property type="entry name" value="CYTOPLASMIC TRNA 2-THIOLATION PROTEIN 2"/>
    <property type="match status" value="1"/>
</dbReference>
<evidence type="ECO:0000256" key="1">
    <source>
        <dbReference type="ARBA" id="ARBA00022490"/>
    </source>
</evidence>
<dbReference type="WBParaSite" id="HPBE_0002133801-mRNA-1">
    <property type="protein sequence ID" value="HPBE_0002133801-mRNA-1"/>
    <property type="gene ID" value="HPBE_0002133801"/>
</dbReference>
<organism evidence="4 5">
    <name type="scientific">Heligmosomoides polygyrus</name>
    <name type="common">Parasitic roundworm</name>
    <dbReference type="NCBI Taxonomy" id="6339"/>
    <lineage>
        <taxon>Eukaryota</taxon>
        <taxon>Metazoa</taxon>
        <taxon>Ecdysozoa</taxon>
        <taxon>Nematoda</taxon>
        <taxon>Chromadorea</taxon>
        <taxon>Rhabditida</taxon>
        <taxon>Rhabditina</taxon>
        <taxon>Rhabditomorpha</taxon>
        <taxon>Strongyloidea</taxon>
        <taxon>Heligmosomidae</taxon>
        <taxon>Heligmosomoides</taxon>
    </lineage>
</organism>
<dbReference type="InterPro" id="IPR014729">
    <property type="entry name" value="Rossmann-like_a/b/a_fold"/>
</dbReference>
<dbReference type="PANTHER" id="PTHR20882">
    <property type="entry name" value="CYTOPLASMIC TRNA 2-THIOLATION PROTEIN 2"/>
    <property type="match status" value="1"/>
</dbReference>